<dbReference type="Gene3D" id="1.10.8.20">
    <property type="entry name" value="N-terminal domain of phosphatidylinositol transfer protein sec14p"/>
    <property type="match status" value="1"/>
</dbReference>
<keyword evidence="3" id="KW-1185">Reference proteome</keyword>
<comment type="caution">
    <text evidence="2">The sequence shown here is derived from an EMBL/GenBank/DDBJ whole genome shotgun (WGS) entry which is preliminary data.</text>
</comment>
<proteinExistence type="predicted"/>
<dbReference type="InterPro" id="IPR036273">
    <property type="entry name" value="CRAL/TRIO_N_dom_sf"/>
</dbReference>
<dbReference type="Gene3D" id="3.40.525.10">
    <property type="entry name" value="CRAL-TRIO lipid binding domain"/>
    <property type="match status" value="1"/>
</dbReference>
<dbReference type="GO" id="GO:1902936">
    <property type="term" value="F:phosphatidylinositol bisphosphate binding"/>
    <property type="evidence" value="ECO:0007669"/>
    <property type="project" value="TreeGrafter"/>
</dbReference>
<evidence type="ECO:0000313" key="3">
    <source>
        <dbReference type="Proteomes" id="UP000037069"/>
    </source>
</evidence>
<dbReference type="OrthoDB" id="75724at2759"/>
<evidence type="ECO:0000259" key="1">
    <source>
        <dbReference type="PROSITE" id="PS50191"/>
    </source>
</evidence>
<organism evidence="2 3">
    <name type="scientific">Lucilia cuprina</name>
    <name type="common">Green bottle fly</name>
    <name type="synonym">Australian sheep blowfly</name>
    <dbReference type="NCBI Taxonomy" id="7375"/>
    <lineage>
        <taxon>Eukaryota</taxon>
        <taxon>Metazoa</taxon>
        <taxon>Ecdysozoa</taxon>
        <taxon>Arthropoda</taxon>
        <taxon>Hexapoda</taxon>
        <taxon>Insecta</taxon>
        <taxon>Pterygota</taxon>
        <taxon>Neoptera</taxon>
        <taxon>Endopterygota</taxon>
        <taxon>Diptera</taxon>
        <taxon>Brachycera</taxon>
        <taxon>Muscomorpha</taxon>
        <taxon>Oestroidea</taxon>
        <taxon>Calliphoridae</taxon>
        <taxon>Luciliinae</taxon>
        <taxon>Lucilia</taxon>
    </lineage>
</organism>
<evidence type="ECO:0000313" key="2">
    <source>
        <dbReference type="EMBL" id="KNC22769.1"/>
    </source>
</evidence>
<reference evidence="2 3" key="1">
    <citation type="journal article" date="2015" name="Nat. Commun.">
        <title>Lucilia cuprina genome unlocks parasitic fly biology to underpin future interventions.</title>
        <authorList>
            <person name="Anstead C.A."/>
            <person name="Korhonen P.K."/>
            <person name="Young N.D."/>
            <person name="Hall R.S."/>
            <person name="Jex A.R."/>
            <person name="Murali S.C."/>
            <person name="Hughes D.S."/>
            <person name="Lee S.F."/>
            <person name="Perry T."/>
            <person name="Stroehlein A.J."/>
            <person name="Ansell B.R."/>
            <person name="Breugelmans B."/>
            <person name="Hofmann A."/>
            <person name="Qu J."/>
            <person name="Dugan S."/>
            <person name="Lee S.L."/>
            <person name="Chao H."/>
            <person name="Dinh H."/>
            <person name="Han Y."/>
            <person name="Doddapaneni H.V."/>
            <person name="Worley K.C."/>
            <person name="Muzny D.M."/>
            <person name="Ioannidis P."/>
            <person name="Waterhouse R.M."/>
            <person name="Zdobnov E.M."/>
            <person name="James P.J."/>
            <person name="Bagnall N.H."/>
            <person name="Kotze A.C."/>
            <person name="Gibbs R.A."/>
            <person name="Richards S."/>
            <person name="Batterham P."/>
            <person name="Gasser R.B."/>
        </authorList>
    </citation>
    <scope>NUCLEOTIDE SEQUENCE [LARGE SCALE GENOMIC DNA]</scope>
    <source>
        <strain evidence="2 3">LS</strain>
        <tissue evidence="2">Full body</tissue>
    </source>
</reference>
<feature type="domain" description="CRAL-TRIO" evidence="1">
    <location>
        <begin position="119"/>
        <end position="284"/>
    </location>
</feature>
<dbReference type="SUPFAM" id="SSF52087">
    <property type="entry name" value="CRAL/TRIO domain"/>
    <property type="match status" value="1"/>
</dbReference>
<dbReference type="PANTHER" id="PTHR10174:SF130">
    <property type="entry name" value="ALPHA-TOCOPHEROL TRANSFER PROTEIN-LIKE"/>
    <property type="match status" value="1"/>
</dbReference>
<sequence length="312" mass="36624">MSSEIKSGELTLKLEVSEPRAETQKKALQELRETPENIQTGLKELKKLLQVESDLNIPKTNDEWLMKYLRVCHFYAESARDLVRFAIIFKIFWLNHYFQIRRYHSLQLKYYEITNLLIPSKLKAIFDANLVYILPQRDQHGRRIVVSIGGKQWDPKLISIDEIFSASTLCSELLQLEPETQINGIVYIMDMQGLTLGRALHYTPYRTKRLLDYLQINVPVRVKGFHVVNQPKIFQPIYAAAKPFFSTKFAKRIVLHGSNFESLHRYITPECLPDCYGGFLKTDVRYSDETYKLLSQHEKYFETLQLYGFKRS</sequence>
<accession>A0A0L0BU79</accession>
<dbReference type="GO" id="GO:0016020">
    <property type="term" value="C:membrane"/>
    <property type="evidence" value="ECO:0007669"/>
    <property type="project" value="TreeGrafter"/>
</dbReference>
<protein>
    <recommendedName>
        <fullName evidence="1">CRAL-TRIO domain-containing protein</fullName>
    </recommendedName>
</protein>
<dbReference type="Pfam" id="PF00650">
    <property type="entry name" value="CRAL_TRIO"/>
    <property type="match status" value="1"/>
</dbReference>
<dbReference type="Gene3D" id="1.20.5.1200">
    <property type="entry name" value="Alpha-tocopherol transfer"/>
    <property type="match status" value="1"/>
</dbReference>
<dbReference type="PANTHER" id="PTHR10174">
    <property type="entry name" value="ALPHA-TOCOPHEROL TRANSFER PROTEIN-RELATED"/>
    <property type="match status" value="1"/>
</dbReference>
<dbReference type="SUPFAM" id="SSF46938">
    <property type="entry name" value="CRAL/TRIO N-terminal domain"/>
    <property type="match status" value="1"/>
</dbReference>
<dbReference type="SMART" id="SM00516">
    <property type="entry name" value="SEC14"/>
    <property type="match status" value="1"/>
</dbReference>
<dbReference type="OMA" id="QPLVICQ"/>
<dbReference type="CDD" id="cd00170">
    <property type="entry name" value="SEC14"/>
    <property type="match status" value="1"/>
</dbReference>
<dbReference type="InterPro" id="IPR036865">
    <property type="entry name" value="CRAL-TRIO_dom_sf"/>
</dbReference>
<gene>
    <name evidence="2" type="ORF">FF38_04061</name>
</gene>
<dbReference type="AlphaFoldDB" id="A0A0L0BU79"/>
<dbReference type="PROSITE" id="PS50191">
    <property type="entry name" value="CRAL_TRIO"/>
    <property type="match status" value="1"/>
</dbReference>
<dbReference type="InterPro" id="IPR001251">
    <property type="entry name" value="CRAL-TRIO_dom"/>
</dbReference>
<name>A0A0L0BU79_LUCCU</name>
<dbReference type="Proteomes" id="UP000037069">
    <property type="component" value="Unassembled WGS sequence"/>
</dbReference>
<dbReference type="EMBL" id="JRES01001455">
    <property type="protein sequence ID" value="KNC22769.1"/>
    <property type="molecule type" value="Genomic_DNA"/>
</dbReference>